<feature type="region of interest" description="Disordered" evidence="1">
    <location>
        <begin position="66"/>
        <end position="85"/>
    </location>
</feature>
<reference evidence="3 4" key="1">
    <citation type="submission" date="2017-05" db="EMBL/GenBank/DDBJ databases">
        <title>Genomic insights into alkan degradation activity of Oleiphilus messinensis.</title>
        <authorList>
            <person name="Kozyavkin S.A."/>
            <person name="Slesarev A.I."/>
            <person name="Golyshin P.N."/>
            <person name="Korzhenkov A."/>
            <person name="Golyshina O.N."/>
            <person name="Toshchakov S.V."/>
        </authorList>
    </citation>
    <scope>NUCLEOTIDE SEQUENCE [LARGE SCALE GENOMIC DNA]</scope>
    <source>
        <strain evidence="3 4">ME102</strain>
    </source>
</reference>
<keyword evidence="4" id="KW-1185">Reference proteome</keyword>
<organism evidence="3 4">
    <name type="scientific">Oleiphilus messinensis</name>
    <dbReference type="NCBI Taxonomy" id="141451"/>
    <lineage>
        <taxon>Bacteria</taxon>
        <taxon>Pseudomonadati</taxon>
        <taxon>Pseudomonadota</taxon>
        <taxon>Gammaproteobacteria</taxon>
        <taxon>Oceanospirillales</taxon>
        <taxon>Oleiphilaceae</taxon>
        <taxon>Oleiphilus</taxon>
    </lineage>
</organism>
<protein>
    <submittedName>
        <fullName evidence="3">Lipoprotein, PF06980 family</fullName>
    </submittedName>
</protein>
<keyword evidence="2" id="KW-0732">Signal</keyword>
<dbReference type="RefSeq" id="WP_087463202.1">
    <property type="nucleotide sequence ID" value="NZ_CP021425.1"/>
</dbReference>
<dbReference type="Pfam" id="PF06980">
    <property type="entry name" value="DUF1302"/>
    <property type="match status" value="1"/>
</dbReference>
<accession>A0A1Y0IDS3</accession>
<dbReference type="Proteomes" id="UP000196027">
    <property type="component" value="Chromosome"/>
</dbReference>
<proteinExistence type="predicted"/>
<feature type="compositionally biased region" description="Polar residues" evidence="1">
    <location>
        <begin position="66"/>
        <end position="82"/>
    </location>
</feature>
<evidence type="ECO:0000313" key="4">
    <source>
        <dbReference type="Proteomes" id="UP000196027"/>
    </source>
</evidence>
<keyword evidence="3" id="KW-0449">Lipoprotein</keyword>
<name>A0A1Y0IDS3_9GAMM</name>
<gene>
    <name evidence="3" type="ORF">OLMES_4424</name>
</gene>
<dbReference type="OrthoDB" id="7000272at2"/>
<dbReference type="KEGG" id="ome:OLMES_4424"/>
<evidence type="ECO:0000256" key="2">
    <source>
        <dbReference type="SAM" id="SignalP"/>
    </source>
</evidence>
<dbReference type="EMBL" id="CP021425">
    <property type="protein sequence ID" value="ARU58420.1"/>
    <property type="molecule type" value="Genomic_DNA"/>
</dbReference>
<evidence type="ECO:0000313" key="3">
    <source>
        <dbReference type="EMBL" id="ARU58420.1"/>
    </source>
</evidence>
<evidence type="ECO:0000256" key="1">
    <source>
        <dbReference type="SAM" id="MobiDB-lite"/>
    </source>
</evidence>
<dbReference type="AlphaFoldDB" id="A0A1Y0IDS3"/>
<dbReference type="InterPro" id="IPR010727">
    <property type="entry name" value="DUF1302"/>
</dbReference>
<sequence length="574" mass="62997">MFSSRKFSTRGLFPRRSLSLVIPASIALTPLTTQAVGFDIGPVKGSFGSSLSIGASWRVAEIDGENVSSGNQSNGSALSSTNDDGDLNFENDKTFSKIIKGNHELELSYENFGLFTRFKYWYDFELADESRAHGHGPNQYQSGTGLDDRGFSRLSRFSGIEVLDGFLYNSFYIDDHPVDIRLGRQVVSWGESTFIRNGINIVNPIDVSAFRRPGAEIKEGLLPVNMLYTNIGINEAVSLEAFYQFEWQKTQLDPCGTYFATSDVIADGCQTLTLGTSFPDQILAGSATGHLTRSSDVEASDSGQYGVALRYYAQALNDTEFGLYYVNYHSRLPIFSVATLGGAPSYFAEFPEDIKLFGLSFNTNLGGYAVFGEISHRMDMPIQINATEIIRGLFGALGRVDPNTFTQRIQLGARTEGYDRVDVTQAQVSTLKTYNRILGADRLVTIGEIGFTHIHDNLDDHPYGRSTNYGPGAPGDDGFISENSWGYRLRATLDYRDLIAGINVAPQLSWAHDVSGFSPTGGAFNEGNKAISFALNGDYQEAYRAGISYTQFFGGDFNTISDRDFIAANIGVSF</sequence>
<feature type="signal peptide" evidence="2">
    <location>
        <begin position="1"/>
        <end position="35"/>
    </location>
</feature>
<feature type="chain" id="PRO_5012440330" evidence="2">
    <location>
        <begin position="36"/>
        <end position="574"/>
    </location>
</feature>